<keyword evidence="3" id="KW-1185">Reference proteome</keyword>
<feature type="compositionally biased region" description="Acidic residues" evidence="1">
    <location>
        <begin position="81"/>
        <end position="92"/>
    </location>
</feature>
<protein>
    <recommendedName>
        <fullName evidence="4">Pex19-domain-containing protein</fullName>
    </recommendedName>
</protein>
<feature type="compositionally biased region" description="Acidic residues" evidence="1">
    <location>
        <begin position="15"/>
        <end position="27"/>
    </location>
</feature>
<evidence type="ECO:0000313" key="2">
    <source>
        <dbReference type="EMBL" id="KZO94296.1"/>
    </source>
</evidence>
<evidence type="ECO:0000256" key="1">
    <source>
        <dbReference type="SAM" id="MobiDB-lite"/>
    </source>
</evidence>
<feature type="region of interest" description="Disordered" evidence="1">
    <location>
        <begin position="1"/>
        <end position="132"/>
    </location>
</feature>
<accession>A0A167K610</accession>
<gene>
    <name evidence="2" type="ORF">CALVIDRAFT_539052</name>
</gene>
<name>A0A167K610_CALVF</name>
<dbReference type="Proteomes" id="UP000076738">
    <property type="component" value="Unassembled WGS sequence"/>
</dbReference>
<organism evidence="2 3">
    <name type="scientific">Calocera viscosa (strain TUFC12733)</name>
    <dbReference type="NCBI Taxonomy" id="1330018"/>
    <lineage>
        <taxon>Eukaryota</taxon>
        <taxon>Fungi</taxon>
        <taxon>Dikarya</taxon>
        <taxon>Basidiomycota</taxon>
        <taxon>Agaricomycotina</taxon>
        <taxon>Dacrymycetes</taxon>
        <taxon>Dacrymycetales</taxon>
        <taxon>Dacrymycetaceae</taxon>
        <taxon>Calocera</taxon>
    </lineage>
</organism>
<dbReference type="AlphaFoldDB" id="A0A167K610"/>
<evidence type="ECO:0008006" key="4">
    <source>
        <dbReference type="Google" id="ProtNLM"/>
    </source>
</evidence>
<sequence>MPDPPSTSKAPAVEISDDLDDLDDILDDFSPAPVPPPAPSTIPPPPSRPAPTPPSSSAPGGGGGGDADFLNQMLRSMSSEPSEEPLTQEEQDELQRLTQMFGRLGGDFDLGSLTEEGQEGEEDDAQARSTAQALSSMFSMLQDLPPEELMRQLQAAEGQEGMPDISSTLRELDLGDLGGAWGDPDGTPSALRLLIAGDRREG</sequence>
<dbReference type="EMBL" id="KV417295">
    <property type="protein sequence ID" value="KZO94296.1"/>
    <property type="molecule type" value="Genomic_DNA"/>
</dbReference>
<reference evidence="2 3" key="1">
    <citation type="journal article" date="2016" name="Mol. Biol. Evol.">
        <title>Comparative Genomics of Early-Diverging Mushroom-Forming Fungi Provides Insights into the Origins of Lignocellulose Decay Capabilities.</title>
        <authorList>
            <person name="Nagy L.G."/>
            <person name="Riley R."/>
            <person name="Tritt A."/>
            <person name="Adam C."/>
            <person name="Daum C."/>
            <person name="Floudas D."/>
            <person name="Sun H."/>
            <person name="Yadav J.S."/>
            <person name="Pangilinan J."/>
            <person name="Larsson K.H."/>
            <person name="Matsuura K."/>
            <person name="Barry K."/>
            <person name="Labutti K."/>
            <person name="Kuo R."/>
            <person name="Ohm R.A."/>
            <person name="Bhattacharya S.S."/>
            <person name="Shirouzu T."/>
            <person name="Yoshinaga Y."/>
            <person name="Martin F.M."/>
            <person name="Grigoriev I.V."/>
            <person name="Hibbett D.S."/>
        </authorList>
    </citation>
    <scope>NUCLEOTIDE SEQUENCE [LARGE SCALE GENOMIC DNA]</scope>
    <source>
        <strain evidence="2 3">TUFC12733</strain>
    </source>
</reference>
<feature type="compositionally biased region" description="Pro residues" evidence="1">
    <location>
        <begin position="32"/>
        <end position="56"/>
    </location>
</feature>
<proteinExistence type="predicted"/>
<evidence type="ECO:0000313" key="3">
    <source>
        <dbReference type="Proteomes" id="UP000076738"/>
    </source>
</evidence>